<dbReference type="KEGG" id="cbp:EB354_18990"/>
<keyword evidence="3" id="KW-1185">Reference proteome</keyword>
<accession>A0AAX2IH32</accession>
<evidence type="ECO:0000313" key="3">
    <source>
        <dbReference type="Proteomes" id="UP000190669"/>
    </source>
</evidence>
<dbReference type="RefSeq" id="WP_079463616.1">
    <property type="nucleotide sequence ID" value="NZ_CP033934.1"/>
</dbReference>
<organism evidence="2 4">
    <name type="scientific">Chryseobacterium balustinum</name>
    <dbReference type="NCBI Taxonomy" id="246"/>
    <lineage>
        <taxon>Bacteria</taxon>
        <taxon>Pseudomonadati</taxon>
        <taxon>Bacteroidota</taxon>
        <taxon>Flavobacteriia</taxon>
        <taxon>Flavobacteriales</taxon>
        <taxon>Weeksellaceae</taxon>
        <taxon>Chryseobacterium group</taxon>
        <taxon>Chryseobacterium</taxon>
    </lineage>
</organism>
<reference evidence="1 3" key="1">
    <citation type="submission" date="2017-02" db="EMBL/GenBank/DDBJ databases">
        <authorList>
            <person name="Varghese N."/>
            <person name="Submissions S."/>
        </authorList>
    </citation>
    <scope>NUCLEOTIDE SEQUENCE [LARGE SCALE GENOMIC DNA]</scope>
    <source>
        <strain evidence="1 3">DSM 16775</strain>
    </source>
</reference>
<proteinExistence type="predicted"/>
<evidence type="ECO:0000313" key="4">
    <source>
        <dbReference type="Proteomes" id="UP000251937"/>
    </source>
</evidence>
<reference evidence="2 4" key="2">
    <citation type="submission" date="2018-06" db="EMBL/GenBank/DDBJ databases">
        <authorList>
            <consortium name="Pathogen Informatics"/>
            <person name="Doyle S."/>
        </authorList>
    </citation>
    <scope>NUCLEOTIDE SEQUENCE [LARGE SCALE GENOMIC DNA]</scope>
    <source>
        <strain evidence="2 4">NCTC11212</strain>
    </source>
</reference>
<gene>
    <name evidence="2" type="ORF">NCTC11212_00775</name>
    <name evidence="1" type="ORF">SAMN05421800_101362</name>
</gene>
<evidence type="ECO:0000313" key="2">
    <source>
        <dbReference type="EMBL" id="SQA87903.1"/>
    </source>
</evidence>
<dbReference type="EMBL" id="FUZE01000001">
    <property type="protein sequence ID" value="SKB39175.1"/>
    <property type="molecule type" value="Genomic_DNA"/>
</dbReference>
<sequence>MGDFNIPTAITYRYSGLGDLILSDAIVFYQSNKKFGRLDGVIGWWKKASMYEDYGGQSINLKKFWEAVDDGMSYEKAALETFTGSKMKAKGFGKVRYNTSKNKISETEVIVNFLKK</sequence>
<name>A0AAX2IH32_9FLAO</name>
<dbReference type="Proteomes" id="UP000251937">
    <property type="component" value="Unassembled WGS sequence"/>
</dbReference>
<dbReference type="Proteomes" id="UP000190669">
    <property type="component" value="Unassembled WGS sequence"/>
</dbReference>
<dbReference type="EMBL" id="UAVR01000005">
    <property type="protein sequence ID" value="SQA87903.1"/>
    <property type="molecule type" value="Genomic_DNA"/>
</dbReference>
<protein>
    <submittedName>
        <fullName evidence="2">Uncharacterized protein</fullName>
    </submittedName>
</protein>
<comment type="caution">
    <text evidence="2">The sequence shown here is derived from an EMBL/GenBank/DDBJ whole genome shotgun (WGS) entry which is preliminary data.</text>
</comment>
<dbReference type="AlphaFoldDB" id="A0AAX2IH32"/>
<evidence type="ECO:0000313" key="1">
    <source>
        <dbReference type="EMBL" id="SKB39175.1"/>
    </source>
</evidence>